<evidence type="ECO:0000313" key="1">
    <source>
        <dbReference type="EMBL" id="JAE05590.1"/>
    </source>
</evidence>
<dbReference type="AlphaFoldDB" id="A0A0A9EXZ1"/>
<protein>
    <submittedName>
        <fullName evidence="1">Uncharacterized protein</fullName>
    </submittedName>
</protein>
<reference evidence="1" key="1">
    <citation type="submission" date="2014-09" db="EMBL/GenBank/DDBJ databases">
        <authorList>
            <person name="Magalhaes I.L.F."/>
            <person name="Oliveira U."/>
            <person name="Santos F.R."/>
            <person name="Vidigal T.H.D.A."/>
            <person name="Brescovit A.D."/>
            <person name="Santos A.J."/>
        </authorList>
    </citation>
    <scope>NUCLEOTIDE SEQUENCE</scope>
    <source>
        <tissue evidence="1">Shoot tissue taken approximately 20 cm above the soil surface</tissue>
    </source>
</reference>
<reference evidence="1" key="2">
    <citation type="journal article" date="2015" name="Data Brief">
        <title>Shoot transcriptome of the giant reed, Arundo donax.</title>
        <authorList>
            <person name="Barrero R.A."/>
            <person name="Guerrero F.D."/>
            <person name="Moolhuijzen P."/>
            <person name="Goolsby J.A."/>
            <person name="Tidwell J."/>
            <person name="Bellgard S.E."/>
            <person name="Bellgard M.I."/>
        </authorList>
    </citation>
    <scope>NUCLEOTIDE SEQUENCE</scope>
    <source>
        <tissue evidence="1">Shoot tissue taken approximately 20 cm above the soil surface</tissue>
    </source>
</reference>
<proteinExistence type="predicted"/>
<accession>A0A0A9EXZ1</accession>
<name>A0A0A9EXZ1_ARUDO</name>
<sequence>MHLNISRSNTFTYAYEHINNLRLDAVLEHLTHQSNHVPNIKLAAVLELDAH</sequence>
<dbReference type="EMBL" id="GBRH01192306">
    <property type="protein sequence ID" value="JAE05590.1"/>
    <property type="molecule type" value="Transcribed_RNA"/>
</dbReference>
<organism evidence="1">
    <name type="scientific">Arundo donax</name>
    <name type="common">Giant reed</name>
    <name type="synonym">Donax arundinaceus</name>
    <dbReference type="NCBI Taxonomy" id="35708"/>
    <lineage>
        <taxon>Eukaryota</taxon>
        <taxon>Viridiplantae</taxon>
        <taxon>Streptophyta</taxon>
        <taxon>Embryophyta</taxon>
        <taxon>Tracheophyta</taxon>
        <taxon>Spermatophyta</taxon>
        <taxon>Magnoliopsida</taxon>
        <taxon>Liliopsida</taxon>
        <taxon>Poales</taxon>
        <taxon>Poaceae</taxon>
        <taxon>PACMAD clade</taxon>
        <taxon>Arundinoideae</taxon>
        <taxon>Arundineae</taxon>
        <taxon>Arundo</taxon>
    </lineage>
</organism>